<evidence type="ECO:0000313" key="16">
    <source>
        <dbReference type="Proteomes" id="UP000319263"/>
    </source>
</evidence>
<feature type="transmembrane region" description="Helical" evidence="12">
    <location>
        <begin position="116"/>
        <end position="136"/>
    </location>
</feature>
<dbReference type="InterPro" id="IPR036640">
    <property type="entry name" value="ABC1_TM_sf"/>
</dbReference>
<evidence type="ECO:0000256" key="1">
    <source>
        <dbReference type="ARBA" id="ARBA00004429"/>
    </source>
</evidence>
<feature type="transmembrane region" description="Helical" evidence="12">
    <location>
        <begin position="79"/>
        <end position="104"/>
    </location>
</feature>
<evidence type="ECO:0000256" key="8">
    <source>
        <dbReference type="ARBA" id="ARBA00022989"/>
    </source>
</evidence>
<feature type="domain" description="ABC transporter" evidence="13">
    <location>
        <begin position="395"/>
        <end position="629"/>
    </location>
</feature>
<keyword evidence="9 12" id="KW-0472">Membrane</keyword>
<gene>
    <name evidence="15" type="ORF">FOE78_00780</name>
</gene>
<feature type="transmembrane region" description="Helical" evidence="12">
    <location>
        <begin position="190"/>
        <end position="213"/>
    </location>
</feature>
<keyword evidence="2" id="KW-0813">Transport</keyword>
<keyword evidence="5 12" id="KW-0812">Transmembrane</keyword>
<dbReference type="InterPro" id="IPR011527">
    <property type="entry name" value="ABC1_TM_dom"/>
</dbReference>
<feature type="transmembrane region" description="Helical" evidence="12">
    <location>
        <begin position="331"/>
        <end position="354"/>
    </location>
</feature>
<reference evidence="15 16" key="1">
    <citation type="submission" date="2019-07" db="EMBL/GenBank/DDBJ databases">
        <title>Microlunatus dokdonensis sp. nov. isolated from the rhizospheric soil of the wild plant Elymus tsukushiensis.</title>
        <authorList>
            <person name="Ghim S.-Y."/>
            <person name="Hwang Y.-J."/>
            <person name="Son J.-S."/>
            <person name="Shin J.-H."/>
        </authorList>
    </citation>
    <scope>NUCLEOTIDE SEQUENCE [LARGE SCALE GENOMIC DNA]</scope>
    <source>
        <strain evidence="15 16">KUDC0627</strain>
    </source>
</reference>
<evidence type="ECO:0000256" key="4">
    <source>
        <dbReference type="ARBA" id="ARBA00022519"/>
    </source>
</evidence>
<dbReference type="SUPFAM" id="SSF52540">
    <property type="entry name" value="P-loop containing nucleoside triphosphate hydrolases"/>
    <property type="match status" value="1"/>
</dbReference>
<organism evidence="15 16">
    <name type="scientific">Microlunatus elymi</name>
    <dbReference type="NCBI Taxonomy" id="2596828"/>
    <lineage>
        <taxon>Bacteria</taxon>
        <taxon>Bacillati</taxon>
        <taxon>Actinomycetota</taxon>
        <taxon>Actinomycetes</taxon>
        <taxon>Propionibacteriales</taxon>
        <taxon>Propionibacteriaceae</taxon>
        <taxon>Microlunatus</taxon>
    </lineage>
</organism>
<keyword evidence="7 15" id="KW-0067">ATP-binding</keyword>
<dbReference type="SMART" id="SM00382">
    <property type="entry name" value="AAA"/>
    <property type="match status" value="1"/>
</dbReference>
<evidence type="ECO:0000256" key="7">
    <source>
        <dbReference type="ARBA" id="ARBA00022840"/>
    </source>
</evidence>
<evidence type="ECO:0000256" key="5">
    <source>
        <dbReference type="ARBA" id="ARBA00022692"/>
    </source>
</evidence>
<evidence type="ECO:0000259" key="14">
    <source>
        <dbReference type="PROSITE" id="PS50929"/>
    </source>
</evidence>
<dbReference type="FunFam" id="3.40.50.300:FF:000221">
    <property type="entry name" value="Multidrug ABC transporter ATP-binding protein"/>
    <property type="match status" value="1"/>
</dbReference>
<dbReference type="PROSITE" id="PS50929">
    <property type="entry name" value="ABC_TM1F"/>
    <property type="match status" value="1"/>
</dbReference>
<dbReference type="InterPro" id="IPR017871">
    <property type="entry name" value="ABC_transporter-like_CS"/>
</dbReference>
<dbReference type="PROSITE" id="PS00211">
    <property type="entry name" value="ABC_TRANSPORTER_1"/>
    <property type="match status" value="1"/>
</dbReference>
<dbReference type="RefSeq" id="WP_143984636.1">
    <property type="nucleotide sequence ID" value="NZ_CP041692.1"/>
</dbReference>
<dbReference type="Gene3D" id="3.40.50.300">
    <property type="entry name" value="P-loop containing nucleotide triphosphate hydrolases"/>
    <property type="match status" value="1"/>
</dbReference>
<protein>
    <submittedName>
        <fullName evidence="15">ABC transporter ATP-binding protein</fullName>
    </submittedName>
</protein>
<dbReference type="Pfam" id="PF00005">
    <property type="entry name" value="ABC_tran"/>
    <property type="match status" value="1"/>
</dbReference>
<dbReference type="EMBL" id="CP041692">
    <property type="protein sequence ID" value="QDP94647.1"/>
    <property type="molecule type" value="Genomic_DNA"/>
</dbReference>
<evidence type="ECO:0000256" key="9">
    <source>
        <dbReference type="ARBA" id="ARBA00023136"/>
    </source>
</evidence>
<feature type="region of interest" description="Disordered" evidence="11">
    <location>
        <begin position="1"/>
        <end position="56"/>
    </location>
</feature>
<evidence type="ECO:0000256" key="3">
    <source>
        <dbReference type="ARBA" id="ARBA00022475"/>
    </source>
</evidence>
<dbReference type="Gene3D" id="1.20.1560.10">
    <property type="entry name" value="ABC transporter type 1, transmembrane domain"/>
    <property type="match status" value="1"/>
</dbReference>
<feature type="transmembrane region" description="Helical" evidence="12">
    <location>
        <begin position="219"/>
        <end position="238"/>
    </location>
</feature>
<dbReference type="InterPro" id="IPR027417">
    <property type="entry name" value="P-loop_NTPase"/>
</dbReference>
<keyword evidence="3" id="KW-1003">Cell membrane</keyword>
<evidence type="ECO:0000256" key="11">
    <source>
        <dbReference type="SAM" id="MobiDB-lite"/>
    </source>
</evidence>
<dbReference type="PANTHER" id="PTHR43394">
    <property type="entry name" value="ATP-DEPENDENT PERMEASE MDL1, MITOCHONDRIAL"/>
    <property type="match status" value="1"/>
</dbReference>
<proteinExistence type="inferred from homology"/>
<dbReference type="PROSITE" id="PS50893">
    <property type="entry name" value="ABC_TRANSPORTER_2"/>
    <property type="match status" value="1"/>
</dbReference>
<dbReference type="InterPro" id="IPR003593">
    <property type="entry name" value="AAA+_ATPase"/>
</dbReference>
<comment type="subcellular location">
    <subcellularLocation>
        <location evidence="1">Cell inner membrane</location>
        <topology evidence="1">Multi-pass membrane protein</topology>
    </subcellularLocation>
</comment>
<keyword evidence="16" id="KW-1185">Reference proteome</keyword>
<evidence type="ECO:0000313" key="15">
    <source>
        <dbReference type="EMBL" id="QDP94647.1"/>
    </source>
</evidence>
<evidence type="ECO:0000256" key="12">
    <source>
        <dbReference type="SAM" id="Phobius"/>
    </source>
</evidence>
<comment type="similarity">
    <text evidence="10">Belongs to the ABC transporter superfamily. Siderophore-Fe(3+) uptake transporter (SIUT) (TC 3.A.1.21) family.</text>
</comment>
<dbReference type="GO" id="GO:0005524">
    <property type="term" value="F:ATP binding"/>
    <property type="evidence" value="ECO:0007669"/>
    <property type="project" value="UniProtKB-KW"/>
</dbReference>
<evidence type="ECO:0000256" key="10">
    <source>
        <dbReference type="ARBA" id="ARBA00023455"/>
    </source>
</evidence>
<name>A0A516PTY4_9ACTN</name>
<sequence length="646" mass="70184">MSADLSAPTSRTSQSKDEPTATKTRQGLAAGPTATALDRPAAILPPPPVKYDKDGNPKRHSYTSLWRLRSYMLPYLPRFIAMFVFGGLSVGATIVVPLVTRAVIDGPVAHKDNKGLWALGLFAIGLGIVEAILIFGRRWTVAKATLGVEYDIRIDLYAKLQRLPMAFHDRWESGQLLSRMMSDLSTIRRFLGFGLLFLILNTLQIAVVTLILINLYWPLGVVVLVSIVPIVAVCLRVTREYVRLSRKIQDETGDVASTIEEGAHGLRVIKSFGRSAYMFDKFDARSVKLYDTSLKKVRLQSNFWTFLEVIPNATLIVVLALGAVAAGQDKLTLGTLVAFTTLMTSLVGPISMLGMQISQAQESMTASDRLADIFDTENTITDGPAELSQPVRGHLQLDGAGFTFPDSDTPVLSGLSLDIAPGETVALVGATGAGKSILTSLVARLYDVTEGRITIDGTDIRQLKLTELRQVVATAFEDPTLFSMSARENLTLGRPNATEDEIDEAIDVAQAHFVYDLPWGLDTRIGEQGMSLSGGQRQRLALARAVLAKPSVLVLDDTLSALDIHTEALVEQALKRVLVGVTGIVVAHRASTVLLADRVAMLSGGTITHVGSHTELLDTVPEYRELLSADFNPQDEFDLLEEGAHR</sequence>
<feature type="domain" description="ABC transmembrane type-1" evidence="14">
    <location>
        <begin position="80"/>
        <end position="362"/>
    </location>
</feature>
<feature type="transmembrane region" description="Helical" evidence="12">
    <location>
        <begin position="303"/>
        <end position="325"/>
    </location>
</feature>
<dbReference type="InterPro" id="IPR003439">
    <property type="entry name" value="ABC_transporter-like_ATP-bd"/>
</dbReference>
<dbReference type="GO" id="GO:0005886">
    <property type="term" value="C:plasma membrane"/>
    <property type="evidence" value="ECO:0007669"/>
    <property type="project" value="UniProtKB-SubCell"/>
</dbReference>
<evidence type="ECO:0000259" key="13">
    <source>
        <dbReference type="PROSITE" id="PS50893"/>
    </source>
</evidence>
<keyword evidence="4" id="KW-0997">Cell inner membrane</keyword>
<dbReference type="SUPFAM" id="SSF90123">
    <property type="entry name" value="ABC transporter transmembrane region"/>
    <property type="match status" value="1"/>
</dbReference>
<dbReference type="PANTHER" id="PTHR43394:SF1">
    <property type="entry name" value="ATP-BINDING CASSETTE SUB-FAMILY B MEMBER 10, MITOCHONDRIAL"/>
    <property type="match status" value="1"/>
</dbReference>
<keyword evidence="6" id="KW-0547">Nucleotide-binding</keyword>
<evidence type="ECO:0000256" key="6">
    <source>
        <dbReference type="ARBA" id="ARBA00022741"/>
    </source>
</evidence>
<evidence type="ECO:0000256" key="2">
    <source>
        <dbReference type="ARBA" id="ARBA00022448"/>
    </source>
</evidence>
<dbReference type="InterPro" id="IPR039421">
    <property type="entry name" value="Type_1_exporter"/>
</dbReference>
<dbReference type="GO" id="GO:0015421">
    <property type="term" value="F:ABC-type oligopeptide transporter activity"/>
    <property type="evidence" value="ECO:0007669"/>
    <property type="project" value="TreeGrafter"/>
</dbReference>
<dbReference type="Pfam" id="PF00664">
    <property type="entry name" value="ABC_membrane"/>
    <property type="match status" value="1"/>
</dbReference>
<keyword evidence="8 12" id="KW-1133">Transmembrane helix</keyword>
<dbReference type="CDD" id="cd18543">
    <property type="entry name" value="ABC_6TM_Rv0194_D1_like"/>
    <property type="match status" value="1"/>
</dbReference>
<dbReference type="KEGG" id="mik:FOE78_00780"/>
<dbReference type="AlphaFoldDB" id="A0A516PTY4"/>
<dbReference type="Proteomes" id="UP000319263">
    <property type="component" value="Chromosome"/>
</dbReference>
<dbReference type="OrthoDB" id="9806127at2"/>
<dbReference type="GO" id="GO:0016887">
    <property type="term" value="F:ATP hydrolysis activity"/>
    <property type="evidence" value="ECO:0007669"/>
    <property type="project" value="InterPro"/>
</dbReference>
<accession>A0A516PTY4</accession>